<evidence type="ECO:0000313" key="4">
    <source>
        <dbReference type="Proteomes" id="UP000002385"/>
    </source>
</evidence>
<gene>
    <name evidence="3" type="ordered locus">Mchl_1138</name>
</gene>
<keyword evidence="1" id="KW-0732">Signal</keyword>
<sequence>MRRAALTVTLLTAAFSVLAGQSGLHAEAGPAAPSSSPKNRKGPAMDSVRIRLAGPNGESVTATLEDSAAARTFRALLPLTLNLTDYNGTEKIGDLPKRLPIEGEPAGIDPEPGDVAYYAPWGNLAIFYRDFGYSRGLIRLGKLSHIPDAFRKPGSVSVTVEVVPTRD</sequence>
<dbReference type="AlphaFoldDB" id="B7KPE6"/>
<dbReference type="HOGENOM" id="CLU_099043_1_0_5"/>
<dbReference type="Pfam" id="PF18050">
    <property type="entry name" value="Cyclophil_like2"/>
    <property type="match status" value="1"/>
</dbReference>
<dbReference type="EMBL" id="CP001298">
    <property type="protein sequence ID" value="ACK82029.1"/>
    <property type="molecule type" value="Genomic_DNA"/>
</dbReference>
<feature type="chain" id="PRO_5002859170" description="Cyclophilin-like domain-containing protein" evidence="1">
    <location>
        <begin position="20"/>
        <end position="167"/>
    </location>
</feature>
<evidence type="ECO:0000259" key="2">
    <source>
        <dbReference type="Pfam" id="PF18050"/>
    </source>
</evidence>
<evidence type="ECO:0000256" key="1">
    <source>
        <dbReference type="SAM" id="SignalP"/>
    </source>
</evidence>
<dbReference type="InterPro" id="IPR029000">
    <property type="entry name" value="Cyclophilin-like_dom_sf"/>
</dbReference>
<name>B7KPE6_METC4</name>
<reference evidence="3 4" key="2">
    <citation type="journal article" date="2012" name="J. Bacteriol.">
        <title>Complete genome sequences of six strains of the genus Methylobacterium.</title>
        <authorList>
            <person name="Marx C.J."/>
            <person name="Bringel F."/>
            <person name="Chistoserdova L."/>
            <person name="Moulin L."/>
            <person name="Farhan Ul Haque M."/>
            <person name="Fleischman D.E."/>
            <person name="Gruffaz C."/>
            <person name="Jourand P."/>
            <person name="Knief C."/>
            <person name="Lee M.C."/>
            <person name="Muller E.E."/>
            <person name="Nadalig T."/>
            <person name="Peyraud R."/>
            <person name="Roselli S."/>
            <person name="Russ L."/>
            <person name="Goodwin L.A."/>
            <person name="Ivanova N."/>
            <person name="Kyrpides N."/>
            <person name="Lajus A."/>
            <person name="Land M.L."/>
            <person name="Medigue C."/>
            <person name="Mikhailova N."/>
            <person name="Nolan M."/>
            <person name="Woyke T."/>
            <person name="Stolyar S."/>
            <person name="Vorholt J.A."/>
            <person name="Vuilleumier S."/>
        </authorList>
    </citation>
    <scope>NUCLEOTIDE SEQUENCE [LARGE SCALE GENOMIC DNA]</scope>
    <source>
        <strain evidence="4">CM4 / NCIMB 13688</strain>
    </source>
</reference>
<dbReference type="Gene3D" id="2.40.100.20">
    <property type="match status" value="1"/>
</dbReference>
<feature type="domain" description="Cyclophilin-like" evidence="2">
    <location>
        <begin position="56"/>
        <end position="161"/>
    </location>
</feature>
<dbReference type="SUPFAM" id="SSF50891">
    <property type="entry name" value="Cyclophilin-like"/>
    <property type="match status" value="1"/>
</dbReference>
<feature type="signal peptide" evidence="1">
    <location>
        <begin position="1"/>
        <end position="19"/>
    </location>
</feature>
<reference evidence="4" key="1">
    <citation type="submission" date="2008-12" db="EMBL/GenBank/DDBJ databases">
        <title>Complete sequence of chromosome of Methylobacterium chloromethanicum CM4.</title>
        <authorList>
            <consortium name="US DOE Joint Genome Institute"/>
            <person name="Lucas S."/>
            <person name="Copeland A."/>
            <person name="Lapidus A."/>
            <person name="Glavina del Rio T."/>
            <person name="Dalin E."/>
            <person name="Tice H."/>
            <person name="Bruce D."/>
            <person name="Goodwin L."/>
            <person name="Pitluck S."/>
            <person name="Chertkov O."/>
            <person name="Brettin T."/>
            <person name="Detter J.C."/>
            <person name="Han C."/>
            <person name="Larimer F."/>
            <person name="Land M."/>
            <person name="Hauser L."/>
            <person name="Kyrpides N."/>
            <person name="Mikhailova N."/>
            <person name="Marx C."/>
            <person name="Richardson P."/>
        </authorList>
    </citation>
    <scope>NUCLEOTIDE SEQUENCE [LARGE SCALE GENOMIC DNA]</scope>
    <source>
        <strain evidence="4">CM4 / NCIMB 13688</strain>
    </source>
</reference>
<proteinExistence type="predicted"/>
<protein>
    <recommendedName>
        <fullName evidence="2">Cyclophilin-like domain-containing protein</fullName>
    </recommendedName>
</protein>
<accession>B7KPE6</accession>
<dbReference type="KEGG" id="mch:Mchl_1138"/>
<dbReference type="Proteomes" id="UP000002385">
    <property type="component" value="Chromosome"/>
</dbReference>
<dbReference type="InterPro" id="IPR041183">
    <property type="entry name" value="Cyclophilin-like"/>
</dbReference>
<organism evidence="3 4">
    <name type="scientific">Methylorubrum extorquens (strain CM4 / NCIMB 13688)</name>
    <name type="common">Methylobacterium extorquens</name>
    <dbReference type="NCBI Taxonomy" id="440085"/>
    <lineage>
        <taxon>Bacteria</taxon>
        <taxon>Pseudomonadati</taxon>
        <taxon>Pseudomonadota</taxon>
        <taxon>Alphaproteobacteria</taxon>
        <taxon>Hyphomicrobiales</taxon>
        <taxon>Methylobacteriaceae</taxon>
        <taxon>Methylorubrum</taxon>
    </lineage>
</organism>
<evidence type="ECO:0000313" key="3">
    <source>
        <dbReference type="EMBL" id="ACK82029.1"/>
    </source>
</evidence>